<reference evidence="2" key="2">
    <citation type="submission" date="2022-01" db="EMBL/GenBank/DDBJ databases">
        <authorList>
            <person name="Yamashiro T."/>
            <person name="Shiraishi A."/>
            <person name="Satake H."/>
            <person name="Nakayama K."/>
        </authorList>
    </citation>
    <scope>NUCLEOTIDE SEQUENCE</scope>
</reference>
<accession>A0ABQ4YT01</accession>
<dbReference type="EMBL" id="BQNB010010618">
    <property type="protein sequence ID" value="GJS79748.1"/>
    <property type="molecule type" value="Genomic_DNA"/>
</dbReference>
<sequence>MSTSNNSNQQTLADSGANESPPMLEKGNYIPWESKFRRFLDNKLGDRERMVMNYLLQAIPNDIYNSVDACKNAKEIWERTKRLMFGSEIKYYNDAEGEGVITPSQTTECHEKNYRLKTQNLEKIVFTLKDLGTTCMAEGDYDSMSPCKAIVAADALAEKNELSSKVRALSDDVNLIYATDS</sequence>
<feature type="region of interest" description="Disordered" evidence="1">
    <location>
        <begin position="1"/>
        <end position="26"/>
    </location>
</feature>
<feature type="compositionally biased region" description="Polar residues" evidence="1">
    <location>
        <begin position="1"/>
        <end position="13"/>
    </location>
</feature>
<protein>
    <submittedName>
        <fullName evidence="2">Uncharacterized protein</fullName>
    </submittedName>
</protein>
<evidence type="ECO:0000313" key="2">
    <source>
        <dbReference type="EMBL" id="GJS79748.1"/>
    </source>
</evidence>
<evidence type="ECO:0000313" key="3">
    <source>
        <dbReference type="Proteomes" id="UP001151760"/>
    </source>
</evidence>
<comment type="caution">
    <text evidence="2">The sequence shown here is derived from an EMBL/GenBank/DDBJ whole genome shotgun (WGS) entry which is preliminary data.</text>
</comment>
<keyword evidence="3" id="KW-1185">Reference proteome</keyword>
<gene>
    <name evidence="2" type="ORF">Tco_0729629</name>
</gene>
<name>A0ABQ4YT01_9ASTR</name>
<evidence type="ECO:0000256" key="1">
    <source>
        <dbReference type="SAM" id="MobiDB-lite"/>
    </source>
</evidence>
<organism evidence="2 3">
    <name type="scientific">Tanacetum coccineum</name>
    <dbReference type="NCBI Taxonomy" id="301880"/>
    <lineage>
        <taxon>Eukaryota</taxon>
        <taxon>Viridiplantae</taxon>
        <taxon>Streptophyta</taxon>
        <taxon>Embryophyta</taxon>
        <taxon>Tracheophyta</taxon>
        <taxon>Spermatophyta</taxon>
        <taxon>Magnoliopsida</taxon>
        <taxon>eudicotyledons</taxon>
        <taxon>Gunneridae</taxon>
        <taxon>Pentapetalae</taxon>
        <taxon>asterids</taxon>
        <taxon>campanulids</taxon>
        <taxon>Asterales</taxon>
        <taxon>Asteraceae</taxon>
        <taxon>Asteroideae</taxon>
        <taxon>Anthemideae</taxon>
        <taxon>Anthemidinae</taxon>
        <taxon>Tanacetum</taxon>
    </lineage>
</organism>
<reference evidence="2" key="1">
    <citation type="journal article" date="2022" name="Int. J. Mol. Sci.">
        <title>Draft Genome of Tanacetum Coccineum: Genomic Comparison of Closely Related Tanacetum-Family Plants.</title>
        <authorList>
            <person name="Yamashiro T."/>
            <person name="Shiraishi A."/>
            <person name="Nakayama K."/>
            <person name="Satake H."/>
        </authorList>
    </citation>
    <scope>NUCLEOTIDE SEQUENCE</scope>
</reference>
<dbReference type="Proteomes" id="UP001151760">
    <property type="component" value="Unassembled WGS sequence"/>
</dbReference>
<proteinExistence type="predicted"/>